<dbReference type="GO" id="GO:0052726">
    <property type="term" value="F:inositol-1,3,4-trisphosphate 5-kinase activity"/>
    <property type="evidence" value="ECO:0007669"/>
    <property type="project" value="InterPro"/>
</dbReference>
<comment type="cofactor">
    <cofactor evidence="1">
        <name>Mg(2+)</name>
        <dbReference type="ChEBI" id="CHEBI:18420"/>
    </cofactor>
</comment>
<dbReference type="Gramene" id="AUR62002485-RA">
    <property type="protein sequence ID" value="AUR62002485-RA:cds"/>
    <property type="gene ID" value="AUR62002485"/>
</dbReference>
<dbReference type="OMA" id="MHELERY"/>
<dbReference type="Proteomes" id="UP000596660">
    <property type="component" value="Unplaced"/>
</dbReference>
<proteinExistence type="inferred from homology"/>
<dbReference type="GO" id="GO:0005737">
    <property type="term" value="C:cytoplasm"/>
    <property type="evidence" value="ECO:0007669"/>
    <property type="project" value="TreeGrafter"/>
</dbReference>
<evidence type="ECO:0000256" key="6">
    <source>
        <dbReference type="ARBA" id="ARBA00022723"/>
    </source>
</evidence>
<keyword evidence="9" id="KW-0067">ATP-binding</keyword>
<dbReference type="GO" id="GO:0032957">
    <property type="term" value="P:inositol trisphosphate metabolic process"/>
    <property type="evidence" value="ECO:0007669"/>
    <property type="project" value="InterPro"/>
</dbReference>
<keyword evidence="8" id="KW-0418">Kinase</keyword>
<evidence type="ECO:0000256" key="10">
    <source>
        <dbReference type="ARBA" id="ARBA00022842"/>
    </source>
</evidence>
<dbReference type="InterPro" id="IPR040464">
    <property type="entry name" value="InsP(3)kin_ATP-grasp"/>
</dbReference>
<evidence type="ECO:0000256" key="7">
    <source>
        <dbReference type="ARBA" id="ARBA00022741"/>
    </source>
</evidence>
<dbReference type="PANTHER" id="PTHR14217">
    <property type="entry name" value="INOSITOL-TETRAKISPHOSPHATE 1-KINASE"/>
    <property type="match status" value="1"/>
</dbReference>
<protein>
    <recommendedName>
        <fullName evidence="4">inositol-1,3,4-trisphosphate 5/6-kinase</fullName>
        <ecNumber evidence="4">2.7.1.159</ecNumber>
    </recommendedName>
</protein>
<dbReference type="GO" id="GO:0047325">
    <property type="term" value="F:inositol-3,4,5,6-tetrakisphosphate 1-kinase activity"/>
    <property type="evidence" value="ECO:0007669"/>
    <property type="project" value="InterPro"/>
</dbReference>
<organism evidence="12 13">
    <name type="scientific">Chenopodium quinoa</name>
    <name type="common">Quinoa</name>
    <dbReference type="NCBI Taxonomy" id="63459"/>
    <lineage>
        <taxon>Eukaryota</taxon>
        <taxon>Viridiplantae</taxon>
        <taxon>Streptophyta</taxon>
        <taxon>Embryophyta</taxon>
        <taxon>Tracheophyta</taxon>
        <taxon>Spermatophyta</taxon>
        <taxon>Magnoliopsida</taxon>
        <taxon>eudicotyledons</taxon>
        <taxon>Gunneridae</taxon>
        <taxon>Pentapetalae</taxon>
        <taxon>Caryophyllales</taxon>
        <taxon>Chenopodiaceae</taxon>
        <taxon>Chenopodioideae</taxon>
        <taxon>Atripliceae</taxon>
        <taxon>Chenopodium</taxon>
    </lineage>
</organism>
<evidence type="ECO:0000256" key="2">
    <source>
        <dbReference type="ARBA" id="ARBA00009601"/>
    </source>
</evidence>
<keyword evidence="7" id="KW-0547">Nucleotide-binding</keyword>
<dbReference type="PANTHER" id="PTHR14217:SF1">
    <property type="entry name" value="INOSITOL-TETRAKISPHOSPHATE 1-KINASE"/>
    <property type="match status" value="1"/>
</dbReference>
<evidence type="ECO:0000256" key="4">
    <source>
        <dbReference type="ARBA" id="ARBA00012017"/>
    </source>
</evidence>
<dbReference type="InterPro" id="IPR008656">
    <property type="entry name" value="Inositol_tetrakis-P_1-kinase"/>
</dbReference>
<name>A0A803KTX7_CHEQI</name>
<dbReference type="AlphaFoldDB" id="A0A803KTX7"/>
<evidence type="ECO:0000256" key="8">
    <source>
        <dbReference type="ARBA" id="ARBA00022777"/>
    </source>
</evidence>
<evidence type="ECO:0000256" key="9">
    <source>
        <dbReference type="ARBA" id="ARBA00022840"/>
    </source>
</evidence>
<feature type="domain" description="Inositol 1,3,4-trisphosphate 5/6-kinase ATP-grasp" evidence="11">
    <location>
        <begin position="343"/>
        <end position="459"/>
    </location>
</feature>
<keyword evidence="10" id="KW-0460">Magnesium</keyword>
<feature type="domain" description="Inositol 1,3,4-trisphosphate 5/6-kinase ATP-grasp" evidence="11">
    <location>
        <begin position="270"/>
        <end position="318"/>
    </location>
</feature>
<dbReference type="GO" id="GO:0052725">
    <property type="term" value="F:inositol-1,3,4-trisphosphate 6-kinase activity"/>
    <property type="evidence" value="ECO:0007669"/>
    <property type="project" value="InterPro"/>
</dbReference>
<keyword evidence="6" id="KW-0479">Metal-binding</keyword>
<evidence type="ECO:0000259" key="11">
    <source>
        <dbReference type="Pfam" id="PF05770"/>
    </source>
</evidence>
<comment type="subunit">
    <text evidence="3">Monomer.</text>
</comment>
<dbReference type="Pfam" id="PF05770">
    <property type="entry name" value="Ins134_P3_kin"/>
    <property type="match status" value="2"/>
</dbReference>
<reference evidence="12" key="2">
    <citation type="submission" date="2021-03" db="UniProtKB">
        <authorList>
            <consortium name="EnsemblPlants"/>
        </authorList>
    </citation>
    <scope>IDENTIFICATION</scope>
</reference>
<dbReference type="Gene3D" id="3.30.470.20">
    <property type="entry name" value="ATP-grasp fold, B domain"/>
    <property type="match status" value="1"/>
</dbReference>
<dbReference type="GO" id="GO:0000287">
    <property type="term" value="F:magnesium ion binding"/>
    <property type="evidence" value="ECO:0007669"/>
    <property type="project" value="InterPro"/>
</dbReference>
<dbReference type="EC" id="2.7.1.159" evidence="4"/>
<keyword evidence="5" id="KW-0808">Transferase</keyword>
<accession>A0A803KTX7</accession>
<evidence type="ECO:0000313" key="12">
    <source>
        <dbReference type="EnsemblPlants" id="AUR62002485-RA:cds"/>
    </source>
</evidence>
<evidence type="ECO:0000256" key="1">
    <source>
        <dbReference type="ARBA" id="ARBA00001946"/>
    </source>
</evidence>
<sequence>MGGVRALILDASILLADDCDGNAAPTLRSGADFLFCALHFSQFRKVNLLEKMSEVYSFDCFKVSISAVEVLMNEIAVAWDDVGKDVLFVLSNVDTGGDTKKHPSAHYVKKLEELPLTLCCLNKKVASKEAITVGYCMKPSRQADFAKRGAFPLYSIQHDLMFLPLSYDLSIPLQLQEIDVILHKATDEILSVELNLSLAPKITYTNGMEELRRTLPSHPHCCVIDPFNNIYPVLDRLKIQYLLLGLEDLNKEGFSKIRGAHFLKVDSYNDPSLTDKLLEAKVSLPSIVKPQVACGVSSAHSMAIVFSLEDYKELQVPLPAVIQVVDVSSNEENNGVDEKGDPQEYVDHSSTLFKFYVLGEKVFHAVKKSTPNGDVLMKLSQANQLKPLVFDSLKSLPTAEKNQFGDEAVDLELVKNAANLLRGKLDLTIFGFDVVIQEGTGDHVIVDVNYLPSFKEVPDDVAIPAFWDAIKNKFQEVQQTISQPQNVDTKET</sequence>
<dbReference type="GO" id="GO:0005524">
    <property type="term" value="F:ATP binding"/>
    <property type="evidence" value="ECO:0007669"/>
    <property type="project" value="UniProtKB-KW"/>
</dbReference>
<dbReference type="EnsemblPlants" id="AUR62002485-RA">
    <property type="protein sequence ID" value="AUR62002485-RA:cds"/>
    <property type="gene ID" value="AUR62002485"/>
</dbReference>
<reference evidence="12" key="1">
    <citation type="journal article" date="2017" name="Nature">
        <title>The genome of Chenopodium quinoa.</title>
        <authorList>
            <person name="Jarvis D.E."/>
            <person name="Ho Y.S."/>
            <person name="Lightfoot D.J."/>
            <person name="Schmoeckel S.M."/>
            <person name="Li B."/>
            <person name="Borm T.J.A."/>
            <person name="Ohyanagi H."/>
            <person name="Mineta K."/>
            <person name="Michell C.T."/>
            <person name="Saber N."/>
            <person name="Kharbatia N.M."/>
            <person name="Rupper R.R."/>
            <person name="Sharp A.R."/>
            <person name="Dally N."/>
            <person name="Boughton B.A."/>
            <person name="Woo Y.H."/>
            <person name="Gao G."/>
            <person name="Schijlen E.G.W.M."/>
            <person name="Guo X."/>
            <person name="Momin A.A."/>
            <person name="Negrao S."/>
            <person name="Al-Babili S."/>
            <person name="Gehring C."/>
            <person name="Roessner U."/>
            <person name="Jung C."/>
            <person name="Murphy K."/>
            <person name="Arold S.T."/>
            <person name="Gojobori T."/>
            <person name="van der Linden C.G."/>
            <person name="van Loo E.N."/>
            <person name="Jellen E.N."/>
            <person name="Maughan P.J."/>
            <person name="Tester M."/>
        </authorList>
    </citation>
    <scope>NUCLEOTIDE SEQUENCE [LARGE SCALE GENOMIC DNA]</scope>
    <source>
        <strain evidence="12">cv. PI 614886</strain>
    </source>
</reference>
<evidence type="ECO:0000256" key="5">
    <source>
        <dbReference type="ARBA" id="ARBA00022679"/>
    </source>
</evidence>
<dbReference type="PIRSF" id="PIRSF038163">
    <property type="entry name" value="ITPK_uncN"/>
    <property type="match status" value="1"/>
</dbReference>
<evidence type="ECO:0000256" key="3">
    <source>
        <dbReference type="ARBA" id="ARBA00011245"/>
    </source>
</evidence>
<comment type="similarity">
    <text evidence="2">Belongs to the ITPK1 family.</text>
</comment>
<evidence type="ECO:0000313" key="13">
    <source>
        <dbReference type="Proteomes" id="UP000596660"/>
    </source>
</evidence>
<keyword evidence="13" id="KW-1185">Reference proteome</keyword>